<evidence type="ECO:0000313" key="1">
    <source>
        <dbReference type="EnsemblPlants" id="Kaladp0015s0182.1.v1.1.CDS.1"/>
    </source>
</evidence>
<dbReference type="AlphaFoldDB" id="A0A7N0SZN1"/>
<organism evidence="1 2">
    <name type="scientific">Kalanchoe fedtschenkoi</name>
    <name type="common">Lavender scallops</name>
    <name type="synonym">South American air plant</name>
    <dbReference type="NCBI Taxonomy" id="63787"/>
    <lineage>
        <taxon>Eukaryota</taxon>
        <taxon>Viridiplantae</taxon>
        <taxon>Streptophyta</taxon>
        <taxon>Embryophyta</taxon>
        <taxon>Tracheophyta</taxon>
        <taxon>Spermatophyta</taxon>
        <taxon>Magnoliopsida</taxon>
        <taxon>eudicotyledons</taxon>
        <taxon>Gunneridae</taxon>
        <taxon>Pentapetalae</taxon>
        <taxon>Saxifragales</taxon>
        <taxon>Crassulaceae</taxon>
        <taxon>Kalanchoe</taxon>
    </lineage>
</organism>
<evidence type="ECO:0000313" key="2">
    <source>
        <dbReference type="Proteomes" id="UP000594263"/>
    </source>
</evidence>
<protein>
    <submittedName>
        <fullName evidence="1">Uncharacterized protein</fullName>
    </submittedName>
</protein>
<name>A0A7N0SZN1_KALFE</name>
<reference evidence="1" key="1">
    <citation type="submission" date="2021-01" db="UniProtKB">
        <authorList>
            <consortium name="EnsemblPlants"/>
        </authorList>
    </citation>
    <scope>IDENTIFICATION</scope>
</reference>
<dbReference type="Gramene" id="Kaladp0015s0182.1.v1.1">
    <property type="protein sequence ID" value="Kaladp0015s0182.1.v1.1.CDS.1"/>
    <property type="gene ID" value="Kaladp0015s0182.v1.1"/>
</dbReference>
<sequence>MIRVGIDSPWCCFSASCQLGIILIFFSSVDKAIRELKRGHSTTLKPTSGTRDERLIHCCCSWSVVYPEVNQAATRSGGLTMATHDLGGCKLNHKYLNKSKVG</sequence>
<keyword evidence="2" id="KW-1185">Reference proteome</keyword>
<dbReference type="Proteomes" id="UP000594263">
    <property type="component" value="Unplaced"/>
</dbReference>
<dbReference type="EnsemblPlants" id="Kaladp0015s0182.1.v1.1">
    <property type="protein sequence ID" value="Kaladp0015s0182.1.v1.1.CDS.1"/>
    <property type="gene ID" value="Kaladp0015s0182.v1.1"/>
</dbReference>
<accession>A0A7N0SZN1</accession>
<proteinExistence type="predicted"/>